<accession>A0A077QTD8</accession>
<dbReference type="InterPro" id="IPR004045">
    <property type="entry name" value="Glutathione_S-Trfase_N"/>
</dbReference>
<dbReference type="PANTHER" id="PTHR44051">
    <property type="entry name" value="GLUTATHIONE S-TRANSFERASE-RELATED"/>
    <property type="match status" value="1"/>
</dbReference>
<keyword evidence="3" id="KW-0808">Transferase</keyword>
<dbReference type="GO" id="GO:0016740">
    <property type="term" value="F:transferase activity"/>
    <property type="evidence" value="ECO:0007669"/>
    <property type="project" value="UniProtKB-KW"/>
</dbReference>
<dbReference type="InterPro" id="IPR036249">
    <property type="entry name" value="Thioredoxin-like_sf"/>
</dbReference>
<dbReference type="PANTHER" id="PTHR44051:SF8">
    <property type="entry name" value="GLUTATHIONE S-TRANSFERASE GSTA"/>
    <property type="match status" value="1"/>
</dbReference>
<evidence type="ECO:0000256" key="1">
    <source>
        <dbReference type="ARBA" id="ARBA00007409"/>
    </source>
</evidence>
<dbReference type="AlphaFoldDB" id="A0A077QTD8"/>
<dbReference type="EMBL" id="HG529566">
    <property type="protein sequence ID" value="CDI53085.1"/>
    <property type="molecule type" value="Genomic_DNA"/>
</dbReference>
<dbReference type="Pfam" id="PF13409">
    <property type="entry name" value="GST_N_2"/>
    <property type="match status" value="1"/>
</dbReference>
<evidence type="ECO:0000259" key="2">
    <source>
        <dbReference type="PROSITE" id="PS50404"/>
    </source>
</evidence>
<dbReference type="SUPFAM" id="SSF52833">
    <property type="entry name" value="Thioredoxin-like"/>
    <property type="match status" value="1"/>
</dbReference>
<name>A0A077QTD8_9BASI</name>
<sequence>MKPIQFYTAGTPNGQKVSIMLEEIKALNPSFEYETHAIDIMKNTQKEDWFLKMNPNGRIPTILDPNNTATDQNGFAVMESMSIMLYLEYQFEEIIFDRRLIIELTL</sequence>
<dbReference type="CDD" id="cd03048">
    <property type="entry name" value="GST_N_Ure2p_like"/>
    <property type="match status" value="1"/>
</dbReference>
<comment type="similarity">
    <text evidence="1">Belongs to the GST superfamily.</text>
</comment>
<evidence type="ECO:0000313" key="3">
    <source>
        <dbReference type="EMBL" id="CDI53085.1"/>
    </source>
</evidence>
<proteinExistence type="inferred from homology"/>
<protein>
    <submittedName>
        <fullName evidence="3">Glutathione s-transferase</fullName>
    </submittedName>
</protein>
<dbReference type="PROSITE" id="PS50404">
    <property type="entry name" value="GST_NTER"/>
    <property type="match status" value="1"/>
</dbReference>
<reference evidence="3" key="1">
    <citation type="journal article" date="2014" name="Genome Biol. Evol.">
        <title>Gene Loss Rather Than Gene Gain Is Associated with a Host Jump from Monocots to Dicots in the Smut Fungus Melanopsichium pennsylvanicum.</title>
        <authorList>
            <person name="Sharma R."/>
            <person name="Mishra B."/>
            <person name="Runge F."/>
            <person name="Thines M."/>
        </authorList>
    </citation>
    <scope>NUCLEOTIDE SEQUENCE</scope>
    <source>
        <strain evidence="3">4</strain>
    </source>
</reference>
<organism evidence="3">
    <name type="scientific">Melanopsichium pennsylvanicum 4</name>
    <dbReference type="NCBI Taxonomy" id="1398559"/>
    <lineage>
        <taxon>Eukaryota</taxon>
        <taxon>Fungi</taxon>
        <taxon>Dikarya</taxon>
        <taxon>Basidiomycota</taxon>
        <taxon>Ustilaginomycotina</taxon>
        <taxon>Ustilaginomycetes</taxon>
        <taxon>Ustilaginales</taxon>
        <taxon>Ustilaginaceae</taxon>
        <taxon>Melanopsichium</taxon>
    </lineage>
</organism>
<feature type="domain" description="GST N-terminal" evidence="2">
    <location>
        <begin position="1"/>
        <end position="95"/>
    </location>
</feature>
<dbReference type="Gene3D" id="3.40.30.10">
    <property type="entry name" value="Glutaredoxin"/>
    <property type="match status" value="1"/>
</dbReference>